<evidence type="ECO:0000313" key="4">
    <source>
        <dbReference type="Proteomes" id="UP001470230"/>
    </source>
</evidence>
<organism evidence="3 4">
    <name type="scientific">Tritrichomonas musculus</name>
    <dbReference type="NCBI Taxonomy" id="1915356"/>
    <lineage>
        <taxon>Eukaryota</taxon>
        <taxon>Metamonada</taxon>
        <taxon>Parabasalia</taxon>
        <taxon>Tritrichomonadida</taxon>
        <taxon>Tritrichomonadidae</taxon>
        <taxon>Tritrichomonas</taxon>
    </lineage>
</organism>
<name>A0ABR2K7I2_9EUKA</name>
<reference evidence="3 4" key="1">
    <citation type="submission" date="2024-04" db="EMBL/GenBank/DDBJ databases">
        <title>Tritrichomonas musculus Genome.</title>
        <authorList>
            <person name="Alves-Ferreira E."/>
            <person name="Grigg M."/>
            <person name="Lorenzi H."/>
            <person name="Galac M."/>
        </authorList>
    </citation>
    <scope>NUCLEOTIDE SEQUENCE [LARGE SCALE GENOMIC DNA]</scope>
    <source>
        <strain evidence="3 4">EAF2021</strain>
    </source>
</reference>
<evidence type="ECO:0000313" key="3">
    <source>
        <dbReference type="EMBL" id="KAK8887081.1"/>
    </source>
</evidence>
<protein>
    <recommendedName>
        <fullName evidence="2">HTH CENPB-type domain-containing protein</fullName>
    </recommendedName>
</protein>
<dbReference type="EMBL" id="JAPFFF010000006">
    <property type="protein sequence ID" value="KAK8887081.1"/>
    <property type="molecule type" value="Genomic_DNA"/>
</dbReference>
<keyword evidence="4" id="KW-1185">Reference proteome</keyword>
<proteinExistence type="predicted"/>
<dbReference type="Proteomes" id="UP001470230">
    <property type="component" value="Unassembled WGS sequence"/>
</dbReference>
<comment type="caution">
    <text evidence="3">The sequence shown here is derived from an EMBL/GenBank/DDBJ whole genome shotgun (WGS) entry which is preliminary data.</text>
</comment>
<evidence type="ECO:0000256" key="1">
    <source>
        <dbReference type="ARBA" id="ARBA00023125"/>
    </source>
</evidence>
<feature type="domain" description="HTH CENPB-type" evidence="2">
    <location>
        <begin position="86"/>
        <end position="157"/>
    </location>
</feature>
<dbReference type="InterPro" id="IPR006600">
    <property type="entry name" value="HTH_CenpB_DNA-bd_dom"/>
</dbReference>
<evidence type="ECO:0000259" key="2">
    <source>
        <dbReference type="PROSITE" id="PS51253"/>
    </source>
</evidence>
<accession>A0ABR2K7I2</accession>
<gene>
    <name evidence="3" type="ORF">M9Y10_038117</name>
</gene>
<dbReference type="PROSITE" id="PS51253">
    <property type="entry name" value="HTH_CENPB"/>
    <property type="match status" value="1"/>
</dbReference>
<keyword evidence="1" id="KW-0238">DNA-binding</keyword>
<sequence length="271" mass="31236">MLKKAVAIPKKSKCLEIFGLPDGEKIYSQILSAEFRNAKLLKEQIENIKKGSYLASVTNICKLLDISKRSYYNAINDVLVFDHLNCIPPSRQLLTNSEENFLITEILRHQIDKDCLTGQDIRDLAESLYEERTGLTRSFNRDWCRDFKTRNSDRIEKVKAGCLEDDRASIDPAQIERYILAIENMLQDPPPPELILNFDETGFSRRPQKGKRKSVFISKNCQVSPYWRENSELHHISLVTCITAACSSLRPLLLSTRIRMDKDISKTFFES</sequence>